<accession>A0A256A514</accession>
<dbReference type="PANTHER" id="PTHR33713">
    <property type="entry name" value="ANTITOXIN YAFN-RELATED"/>
    <property type="match status" value="1"/>
</dbReference>
<dbReference type="EMBL" id="NOXX01000134">
    <property type="protein sequence ID" value="OYQ48194.1"/>
    <property type="molecule type" value="Genomic_DNA"/>
</dbReference>
<dbReference type="InterPro" id="IPR051405">
    <property type="entry name" value="phD/YefM_antitoxin"/>
</dbReference>
<sequence>MRAVTISNLRKNIKGYFDEVSDSSDIIIVPRNDENDAVVIMSIKEYNSIIETQHLLSTKANRNRLAESISQAESGEFKTIDIQRYFSNEDPA</sequence>
<evidence type="ECO:0000256" key="2">
    <source>
        <dbReference type="RuleBase" id="RU362080"/>
    </source>
</evidence>
<evidence type="ECO:0000256" key="1">
    <source>
        <dbReference type="ARBA" id="ARBA00009981"/>
    </source>
</evidence>
<comment type="caution">
    <text evidence="3">The sequence shown here is derived from an EMBL/GenBank/DDBJ whole genome shotgun (WGS) entry which is preliminary data.</text>
</comment>
<dbReference type="InterPro" id="IPR036165">
    <property type="entry name" value="YefM-like_sf"/>
</dbReference>
<dbReference type="OrthoDB" id="1524837at2"/>
<dbReference type="Pfam" id="PF02604">
    <property type="entry name" value="PhdYeFM_antitox"/>
    <property type="match status" value="1"/>
</dbReference>
<dbReference type="RefSeq" id="WP_094485199.1">
    <property type="nucleotide sequence ID" value="NZ_NOXX01000134.1"/>
</dbReference>
<keyword evidence="4" id="KW-1185">Reference proteome</keyword>
<dbReference type="NCBIfam" id="TIGR01552">
    <property type="entry name" value="phd_fam"/>
    <property type="match status" value="1"/>
</dbReference>
<dbReference type="Gene3D" id="3.40.1620.10">
    <property type="entry name" value="YefM-like domain"/>
    <property type="match status" value="1"/>
</dbReference>
<dbReference type="Gene3D" id="6.10.250.330">
    <property type="match status" value="1"/>
</dbReference>
<dbReference type="InterPro" id="IPR006442">
    <property type="entry name" value="Antitoxin_Phd/YefM"/>
</dbReference>
<protein>
    <recommendedName>
        <fullName evidence="2">Antitoxin</fullName>
    </recommendedName>
</protein>
<evidence type="ECO:0000313" key="4">
    <source>
        <dbReference type="Proteomes" id="UP000216035"/>
    </source>
</evidence>
<proteinExistence type="inferred from homology"/>
<organism evidence="3 4">
    <name type="scientific">Flavobacterium aurantiibacter</name>
    <dbReference type="NCBI Taxonomy" id="2023067"/>
    <lineage>
        <taxon>Bacteria</taxon>
        <taxon>Pseudomonadati</taxon>
        <taxon>Bacteroidota</taxon>
        <taxon>Flavobacteriia</taxon>
        <taxon>Flavobacteriales</taxon>
        <taxon>Flavobacteriaceae</taxon>
        <taxon>Flavobacterium</taxon>
    </lineage>
</organism>
<evidence type="ECO:0000313" key="3">
    <source>
        <dbReference type="EMBL" id="OYQ48194.1"/>
    </source>
</evidence>
<comment type="similarity">
    <text evidence="1 2">Belongs to the phD/YefM antitoxin family.</text>
</comment>
<comment type="function">
    <text evidence="2">Antitoxin component of a type II toxin-antitoxin (TA) system.</text>
</comment>
<reference evidence="3 4" key="1">
    <citation type="submission" date="2017-07" db="EMBL/GenBank/DDBJ databases">
        <title>Flavobacterium cyanobacteriorum sp. nov., isolated from cyanobacterial aggregates in a eutrophic lake.</title>
        <authorList>
            <person name="Cai H."/>
        </authorList>
    </citation>
    <scope>NUCLEOTIDE SEQUENCE [LARGE SCALE GENOMIC DNA]</scope>
    <source>
        <strain evidence="3 4">TH167</strain>
    </source>
</reference>
<name>A0A256A514_9FLAO</name>
<dbReference type="PANTHER" id="PTHR33713:SF6">
    <property type="entry name" value="ANTITOXIN YEFM"/>
    <property type="match status" value="1"/>
</dbReference>
<dbReference type="AlphaFoldDB" id="A0A256A514"/>
<dbReference type="SUPFAM" id="SSF143120">
    <property type="entry name" value="YefM-like"/>
    <property type="match status" value="1"/>
</dbReference>
<dbReference type="Proteomes" id="UP000216035">
    <property type="component" value="Unassembled WGS sequence"/>
</dbReference>
<gene>
    <name evidence="3" type="ORF">CHX27_02555</name>
</gene>